<dbReference type="GO" id="GO:0005886">
    <property type="term" value="C:plasma membrane"/>
    <property type="evidence" value="ECO:0007669"/>
    <property type="project" value="TreeGrafter"/>
</dbReference>
<dbReference type="EMBL" id="MRZV01000593">
    <property type="protein sequence ID" value="PIK47244.1"/>
    <property type="molecule type" value="Genomic_DNA"/>
</dbReference>
<dbReference type="InterPro" id="IPR018503">
    <property type="entry name" value="Tetraspanin_CS"/>
</dbReference>
<evidence type="ECO:0000256" key="2">
    <source>
        <dbReference type="ARBA" id="ARBA00006840"/>
    </source>
</evidence>
<dbReference type="PIRSF" id="PIRSF002419">
    <property type="entry name" value="Tetraspanin"/>
    <property type="match status" value="1"/>
</dbReference>
<comment type="caution">
    <text evidence="7">Lacks conserved residue(s) required for the propagation of feature annotation.</text>
</comment>
<evidence type="ECO:0000256" key="5">
    <source>
        <dbReference type="ARBA" id="ARBA00023136"/>
    </source>
</evidence>
<keyword evidence="9" id="KW-1185">Reference proteome</keyword>
<sequence length="176" mass="19773">MHIYAKPLSGLLLIVISSLFLANFYQYEDFTGASETIVIIAFIVIGAFFFVTGFFGCCGALRENYCMLFMYATIILSFCCSKIVAGVVGFVLRDEISKQIDVNMGKLMKDYSTDNVTALAFDDMQHELKCCGTNNFTDWFGLYGPNNNSVPPSCCIKDTCDNTDVQKQRKKQRNIF</sequence>
<feature type="transmembrane region" description="Helical" evidence="7">
    <location>
        <begin position="68"/>
        <end position="92"/>
    </location>
</feature>
<evidence type="ECO:0000256" key="3">
    <source>
        <dbReference type="ARBA" id="ARBA00022692"/>
    </source>
</evidence>
<dbReference type="InterPro" id="IPR008952">
    <property type="entry name" value="Tetraspanin_EC2_sf"/>
</dbReference>
<dbReference type="Pfam" id="PF00335">
    <property type="entry name" value="Tetraspanin"/>
    <property type="match status" value="1"/>
</dbReference>
<dbReference type="InterPro" id="IPR018499">
    <property type="entry name" value="Tetraspanin/Peripherin"/>
</dbReference>
<feature type="transmembrane region" description="Helical" evidence="7">
    <location>
        <begin position="37"/>
        <end position="61"/>
    </location>
</feature>
<organism evidence="8 9">
    <name type="scientific">Stichopus japonicus</name>
    <name type="common">Sea cucumber</name>
    <dbReference type="NCBI Taxonomy" id="307972"/>
    <lineage>
        <taxon>Eukaryota</taxon>
        <taxon>Metazoa</taxon>
        <taxon>Echinodermata</taxon>
        <taxon>Eleutherozoa</taxon>
        <taxon>Echinozoa</taxon>
        <taxon>Holothuroidea</taxon>
        <taxon>Aspidochirotacea</taxon>
        <taxon>Aspidochirotida</taxon>
        <taxon>Stichopodidae</taxon>
        <taxon>Apostichopus</taxon>
    </lineage>
</organism>
<comment type="caution">
    <text evidence="8">The sequence shown here is derived from an EMBL/GenBank/DDBJ whole genome shotgun (WGS) entry which is preliminary data.</text>
</comment>
<evidence type="ECO:0000256" key="7">
    <source>
        <dbReference type="RuleBase" id="RU361218"/>
    </source>
</evidence>
<dbReference type="OrthoDB" id="10033535at2759"/>
<dbReference type="PRINTS" id="PR00259">
    <property type="entry name" value="TMFOUR"/>
</dbReference>
<accession>A0A2G8KGW9</accession>
<feature type="transmembrane region" description="Helical" evidence="7">
    <location>
        <begin position="7"/>
        <end position="25"/>
    </location>
</feature>
<dbReference type="InterPro" id="IPR000301">
    <property type="entry name" value="Tetraspanin_animals"/>
</dbReference>
<protein>
    <recommendedName>
        <fullName evidence="7">Tetraspanin</fullName>
    </recommendedName>
</protein>
<dbReference type="SUPFAM" id="SSF48652">
    <property type="entry name" value="Tetraspanin"/>
    <property type="match status" value="1"/>
</dbReference>
<keyword evidence="4 7" id="KW-1133">Transmembrane helix</keyword>
<evidence type="ECO:0000313" key="8">
    <source>
        <dbReference type="EMBL" id="PIK47244.1"/>
    </source>
</evidence>
<evidence type="ECO:0000313" key="9">
    <source>
        <dbReference type="Proteomes" id="UP000230750"/>
    </source>
</evidence>
<feature type="disulfide bond" evidence="6">
    <location>
        <begin position="131"/>
        <end position="155"/>
    </location>
</feature>
<dbReference type="AlphaFoldDB" id="A0A2G8KGW9"/>
<evidence type="ECO:0000256" key="6">
    <source>
        <dbReference type="PIRSR" id="PIRSR002419-1"/>
    </source>
</evidence>
<evidence type="ECO:0000256" key="1">
    <source>
        <dbReference type="ARBA" id="ARBA00004141"/>
    </source>
</evidence>
<dbReference type="PROSITE" id="PS00421">
    <property type="entry name" value="TM4_1"/>
    <property type="match status" value="1"/>
</dbReference>
<dbReference type="Gene3D" id="1.10.1450.10">
    <property type="entry name" value="Tetraspanin"/>
    <property type="match status" value="1"/>
</dbReference>
<keyword evidence="6" id="KW-1015">Disulfide bond</keyword>
<proteinExistence type="inferred from homology"/>
<keyword evidence="3 7" id="KW-0812">Transmembrane</keyword>
<dbReference type="CDD" id="cd03127">
    <property type="entry name" value="tetraspanin_LEL"/>
    <property type="match status" value="1"/>
</dbReference>
<dbReference type="STRING" id="307972.A0A2G8KGW9"/>
<keyword evidence="5 7" id="KW-0472">Membrane</keyword>
<dbReference type="PANTHER" id="PTHR19282:SF456">
    <property type="entry name" value="CD63 MOLECULE"/>
    <property type="match status" value="1"/>
</dbReference>
<gene>
    <name evidence="8" type="ORF">BSL78_15892</name>
</gene>
<name>A0A2G8KGW9_STIJA</name>
<dbReference type="Proteomes" id="UP000230750">
    <property type="component" value="Unassembled WGS sequence"/>
</dbReference>
<reference evidence="8 9" key="1">
    <citation type="journal article" date="2017" name="PLoS Biol.">
        <title>The sea cucumber genome provides insights into morphological evolution and visceral regeneration.</title>
        <authorList>
            <person name="Zhang X."/>
            <person name="Sun L."/>
            <person name="Yuan J."/>
            <person name="Sun Y."/>
            <person name="Gao Y."/>
            <person name="Zhang L."/>
            <person name="Li S."/>
            <person name="Dai H."/>
            <person name="Hamel J.F."/>
            <person name="Liu C."/>
            <person name="Yu Y."/>
            <person name="Liu S."/>
            <person name="Lin W."/>
            <person name="Guo K."/>
            <person name="Jin S."/>
            <person name="Xu P."/>
            <person name="Storey K.B."/>
            <person name="Huan P."/>
            <person name="Zhang T."/>
            <person name="Zhou Y."/>
            <person name="Zhang J."/>
            <person name="Lin C."/>
            <person name="Li X."/>
            <person name="Xing L."/>
            <person name="Huo D."/>
            <person name="Sun M."/>
            <person name="Wang L."/>
            <person name="Mercier A."/>
            <person name="Li F."/>
            <person name="Yang H."/>
            <person name="Xiang J."/>
        </authorList>
    </citation>
    <scope>NUCLEOTIDE SEQUENCE [LARGE SCALE GENOMIC DNA]</scope>
    <source>
        <strain evidence="8">Shaxun</strain>
        <tissue evidence="8">Muscle</tissue>
    </source>
</reference>
<comment type="similarity">
    <text evidence="2 7">Belongs to the tetraspanin (TM4SF) family.</text>
</comment>
<comment type="subcellular location">
    <subcellularLocation>
        <location evidence="1 7">Membrane</location>
        <topology evidence="1 7">Multi-pass membrane protein</topology>
    </subcellularLocation>
</comment>
<evidence type="ECO:0000256" key="4">
    <source>
        <dbReference type="ARBA" id="ARBA00022989"/>
    </source>
</evidence>
<dbReference type="PANTHER" id="PTHR19282">
    <property type="entry name" value="TETRASPANIN"/>
    <property type="match status" value="1"/>
</dbReference>